<evidence type="ECO:0000256" key="1">
    <source>
        <dbReference type="SAM" id="MobiDB-lite"/>
    </source>
</evidence>
<dbReference type="PANTHER" id="PTHR34278:SF11">
    <property type="entry name" value="OS01G0510200 PROTEIN"/>
    <property type="match status" value="1"/>
</dbReference>
<reference evidence="2" key="1">
    <citation type="journal article" date="2021" name="bioRxiv">
        <title>Whole Genome Assembly and Annotation of Northern Wild Rice, Zizania palustris L., Supports a Whole Genome Duplication in the Zizania Genus.</title>
        <authorList>
            <person name="Haas M."/>
            <person name="Kono T."/>
            <person name="Macchietto M."/>
            <person name="Millas R."/>
            <person name="McGilp L."/>
            <person name="Shao M."/>
            <person name="Duquette J."/>
            <person name="Hirsch C.N."/>
            <person name="Kimball J."/>
        </authorList>
    </citation>
    <scope>NUCLEOTIDE SEQUENCE</scope>
    <source>
        <tissue evidence="2">Fresh leaf tissue</tissue>
    </source>
</reference>
<proteinExistence type="predicted"/>
<accession>A0A8J5T8K6</accession>
<evidence type="ECO:0000313" key="3">
    <source>
        <dbReference type="Proteomes" id="UP000729402"/>
    </source>
</evidence>
<dbReference type="AlphaFoldDB" id="A0A8J5T8K6"/>
<keyword evidence="3" id="KW-1185">Reference proteome</keyword>
<dbReference type="Proteomes" id="UP000729402">
    <property type="component" value="Unassembled WGS sequence"/>
</dbReference>
<dbReference type="PANTHER" id="PTHR34278">
    <property type="entry name" value="PROTEIN THI031, PUTATIVE-RELATED"/>
    <property type="match status" value="1"/>
</dbReference>
<dbReference type="OrthoDB" id="663108at2759"/>
<comment type="caution">
    <text evidence="2">The sequence shown here is derived from an EMBL/GenBank/DDBJ whole genome shotgun (WGS) entry which is preliminary data.</text>
</comment>
<sequence length="93" mass="10703">MHGWVYARERLVDPTMDPAAVAKRRLVHEVTEQTANGGLVRVSRKPTNHSKYTGSSDPYQAYSKRRTSKGSNKFKHDEAKMYYLDLEEDDDDV</sequence>
<feature type="compositionally biased region" description="Polar residues" evidence="1">
    <location>
        <begin position="49"/>
        <end position="58"/>
    </location>
</feature>
<evidence type="ECO:0000313" key="2">
    <source>
        <dbReference type="EMBL" id="KAG8078175.1"/>
    </source>
</evidence>
<gene>
    <name evidence="2" type="ORF">GUJ93_ZPchr0007g3286</name>
</gene>
<dbReference type="EMBL" id="JAAALK010000282">
    <property type="protein sequence ID" value="KAG8078175.1"/>
    <property type="molecule type" value="Genomic_DNA"/>
</dbReference>
<protein>
    <submittedName>
        <fullName evidence="2">Uncharacterized protein</fullName>
    </submittedName>
</protein>
<reference evidence="2" key="2">
    <citation type="submission" date="2021-02" db="EMBL/GenBank/DDBJ databases">
        <authorList>
            <person name="Kimball J.A."/>
            <person name="Haas M.W."/>
            <person name="Macchietto M."/>
            <person name="Kono T."/>
            <person name="Duquette J."/>
            <person name="Shao M."/>
        </authorList>
    </citation>
    <scope>NUCLEOTIDE SEQUENCE</scope>
    <source>
        <tissue evidence="2">Fresh leaf tissue</tissue>
    </source>
</reference>
<name>A0A8J5T8K6_ZIZPA</name>
<organism evidence="2 3">
    <name type="scientific">Zizania palustris</name>
    <name type="common">Northern wild rice</name>
    <dbReference type="NCBI Taxonomy" id="103762"/>
    <lineage>
        <taxon>Eukaryota</taxon>
        <taxon>Viridiplantae</taxon>
        <taxon>Streptophyta</taxon>
        <taxon>Embryophyta</taxon>
        <taxon>Tracheophyta</taxon>
        <taxon>Spermatophyta</taxon>
        <taxon>Magnoliopsida</taxon>
        <taxon>Liliopsida</taxon>
        <taxon>Poales</taxon>
        <taxon>Poaceae</taxon>
        <taxon>BOP clade</taxon>
        <taxon>Oryzoideae</taxon>
        <taxon>Oryzeae</taxon>
        <taxon>Zizaniinae</taxon>
        <taxon>Zizania</taxon>
    </lineage>
</organism>
<feature type="region of interest" description="Disordered" evidence="1">
    <location>
        <begin position="37"/>
        <end position="73"/>
    </location>
</feature>